<protein>
    <submittedName>
        <fullName evidence="2">Uncharacterized protein</fullName>
    </submittedName>
</protein>
<proteinExistence type="predicted"/>
<accession>A0ABY9WTU5</accession>
<evidence type="ECO:0000313" key="3">
    <source>
        <dbReference type="Proteomes" id="UP001611383"/>
    </source>
</evidence>
<gene>
    <name evidence="2" type="ORF">F0U60_10265</name>
</gene>
<dbReference type="RefSeq" id="WP_395817273.1">
    <property type="nucleotide sequence ID" value="NZ_CP043494.1"/>
</dbReference>
<evidence type="ECO:0000313" key="2">
    <source>
        <dbReference type="EMBL" id="WNG44451.1"/>
    </source>
</evidence>
<feature type="chain" id="PRO_5046762971" evidence="1">
    <location>
        <begin position="20"/>
        <end position="395"/>
    </location>
</feature>
<dbReference type="EMBL" id="CP043494">
    <property type="protein sequence ID" value="WNG44451.1"/>
    <property type="molecule type" value="Genomic_DNA"/>
</dbReference>
<sequence length="395" mass="42226">MRPVLLCLAFALWPVSALAEEPTVTEARRAQLESLRAQVARQIQLQAYDLLDELVYGWIEQPVFAQETPVVLADVSVPVGFGSGLQALIENHFASLVVKNPRTRVVLAHCPQCTSVVVHSGAKGTIISRGVDEPEALSTAGALSGSRHALFLDFEVEGAALVLRARITALEPALPIVYAKTLSTSTSSPALLRTADRLKSASEARQEYLDTLQGRSVYLVPVRFGVRSYAPGSGSVMVAPFLWLQAGAEAPLTQARAWTGSLMLGASWMPQLHVGVMVQGRVSRLLSGSVTSLTRPDLYGFVGGSVTSIHGLSALVFKDQVPNLEDLAAELLKGQPHALFGAVQLGLELRVKNRIGASVFVESLPAMNTAPSIGRYVDLGPIQVHSLGVEVSFCF</sequence>
<organism evidence="2 3">
    <name type="scientific">Archangium minus</name>
    <dbReference type="NCBI Taxonomy" id="83450"/>
    <lineage>
        <taxon>Bacteria</taxon>
        <taxon>Pseudomonadati</taxon>
        <taxon>Myxococcota</taxon>
        <taxon>Myxococcia</taxon>
        <taxon>Myxococcales</taxon>
        <taxon>Cystobacterineae</taxon>
        <taxon>Archangiaceae</taxon>
        <taxon>Archangium</taxon>
    </lineage>
</organism>
<keyword evidence="3" id="KW-1185">Reference proteome</keyword>
<reference evidence="2 3" key="1">
    <citation type="submission" date="2019-08" db="EMBL/GenBank/DDBJ databases">
        <title>Archangium and Cystobacter genomes.</title>
        <authorList>
            <person name="Chen I.-C.K."/>
            <person name="Wielgoss S."/>
        </authorList>
    </citation>
    <scope>NUCLEOTIDE SEQUENCE [LARGE SCALE GENOMIC DNA]</scope>
    <source>
        <strain evidence="2 3">Cbm 6</strain>
    </source>
</reference>
<keyword evidence="1" id="KW-0732">Signal</keyword>
<evidence type="ECO:0000256" key="1">
    <source>
        <dbReference type="SAM" id="SignalP"/>
    </source>
</evidence>
<feature type="signal peptide" evidence="1">
    <location>
        <begin position="1"/>
        <end position="19"/>
    </location>
</feature>
<dbReference type="Proteomes" id="UP001611383">
    <property type="component" value="Chromosome"/>
</dbReference>
<name>A0ABY9WTU5_9BACT</name>